<dbReference type="Pfam" id="PF22588">
    <property type="entry name" value="dCache_1_like"/>
    <property type="match status" value="1"/>
</dbReference>
<evidence type="ECO:0000313" key="7">
    <source>
        <dbReference type="Proteomes" id="UP000482155"/>
    </source>
</evidence>
<feature type="coiled-coil region" evidence="3">
    <location>
        <begin position="472"/>
        <end position="517"/>
    </location>
</feature>
<dbReference type="PRINTS" id="PR00344">
    <property type="entry name" value="BCTRLSENSOR"/>
</dbReference>
<evidence type="ECO:0000313" key="6">
    <source>
        <dbReference type="EMBL" id="NEX64384.1"/>
    </source>
</evidence>
<comment type="caution">
    <text evidence="6">The sequence shown here is derived from an EMBL/GenBank/DDBJ whole genome shotgun (WGS) entry which is preliminary data.</text>
</comment>
<dbReference type="Gene3D" id="3.30.565.10">
    <property type="entry name" value="Histidine kinase-like ATPase, C-terminal domain"/>
    <property type="match status" value="1"/>
</dbReference>
<dbReference type="RefSeq" id="WP_163968313.1">
    <property type="nucleotide sequence ID" value="NZ_JAAIVB010000079.1"/>
</dbReference>
<dbReference type="AlphaFoldDB" id="A0A6B3SUM9"/>
<keyword evidence="3" id="KW-0175">Coiled coil</keyword>
<keyword evidence="4" id="KW-1133">Transmembrane helix</keyword>
<dbReference type="SMART" id="SM00387">
    <property type="entry name" value="HATPase_c"/>
    <property type="match status" value="1"/>
</dbReference>
<dbReference type="InterPro" id="IPR005467">
    <property type="entry name" value="His_kinase_dom"/>
</dbReference>
<dbReference type="Proteomes" id="UP000482155">
    <property type="component" value="Unassembled WGS sequence"/>
</dbReference>
<comment type="catalytic activity">
    <reaction evidence="1">
        <text>ATP + protein L-histidine = ADP + protein N-phospho-L-histidine.</text>
        <dbReference type="EC" id="2.7.13.3"/>
    </reaction>
</comment>
<dbReference type="SUPFAM" id="SSF55785">
    <property type="entry name" value="PYP-like sensor domain (PAS domain)"/>
    <property type="match status" value="1"/>
</dbReference>
<evidence type="ECO:0000259" key="5">
    <source>
        <dbReference type="PROSITE" id="PS50109"/>
    </source>
</evidence>
<evidence type="ECO:0000256" key="1">
    <source>
        <dbReference type="ARBA" id="ARBA00000085"/>
    </source>
</evidence>
<keyword evidence="4" id="KW-0812">Transmembrane</keyword>
<gene>
    <name evidence="6" type="ORF">G3574_25150</name>
</gene>
<dbReference type="InterPro" id="IPR036097">
    <property type="entry name" value="HisK_dim/P_sf"/>
</dbReference>
<sequence length="776" mass="86827">MAANVVTNPFTIRNAVRRKEGQAMPMFKNALILRHPSRLLLLFLVGLVGVAIIAQSWWVIEEDRELTLASERTNGLVAVRILEEHATQTLHEAERRIDAVASAIREASGARFEEDIAIRIVQAHGNQDYPYLKAIQFVNPKGQSWITSRDYPSHRSDVKDRSDIAFLLDHPAAGDAVLGHPYPSRYDSQLVLPLARNLYDGNGNRVGIISIDIRLSYFADVYARIAKDSNAIVSLFTGGEGFIIVRSPFEARYVDRDLSRHPRFAQFRDNVAEGSFEDASFLDDELPRLYTYRRSSAFPVITSYGRDLDTILADWRVRTRDRLLFAGTVASFIGILIGFLILQISRLRESQASLRRSQQQFISIFQRSPVPLALVRMSDNSFVEVNDFWVAEFGYSRNDVVGRTSMDFNLWVDPAERLPMVDLLVSQGFVDRHEVHHRRRNGKLATCLMSGQLLDAMGEAMFIFSLVDITHQRQIENDIRELNAQLEERVRNRTQRLEQTNAELAEALESMQAMQHELIRSEKMAALGSLVAGVAHELNTPIGNSVTVASTLMAQTEEVLNDERAGRLRRSLFDRYLANAAEGTQLLLRTLRRASELVSSFKQVAVDQSSDQRRRFDLQLVLQEVAVTLAPSYKGTPYTLEMDLAPGIELDSFPGPIGQVVTNFVTNAITHGFEGRNHGAMRLETRHHGDGHAVIAFHDDGIGIPEADQKRVFDPFFTTKLGQGGSGLGMNIVYNLVTNVLGGRITLDSTPGTGTTLTVVLPLCAPEHLVQEPQLA</sequence>
<dbReference type="InterPro" id="IPR054327">
    <property type="entry name" value="His-kinase-like_sensor"/>
</dbReference>
<dbReference type="CDD" id="cd18773">
    <property type="entry name" value="PDC1_HK_sensor"/>
    <property type="match status" value="1"/>
</dbReference>
<feature type="domain" description="Histidine kinase" evidence="5">
    <location>
        <begin position="533"/>
        <end position="765"/>
    </location>
</feature>
<evidence type="ECO:0000256" key="4">
    <source>
        <dbReference type="SAM" id="Phobius"/>
    </source>
</evidence>
<dbReference type="InterPro" id="IPR004358">
    <property type="entry name" value="Sig_transdc_His_kin-like_C"/>
</dbReference>
<dbReference type="Gene3D" id="3.30.450.20">
    <property type="entry name" value="PAS domain"/>
    <property type="match status" value="3"/>
</dbReference>
<dbReference type="Pfam" id="PF02518">
    <property type="entry name" value="HATPase_c"/>
    <property type="match status" value="1"/>
</dbReference>
<organism evidence="6 7">
    <name type="scientific">Noviherbaspirillum galbum</name>
    <dbReference type="NCBI Taxonomy" id="2709383"/>
    <lineage>
        <taxon>Bacteria</taxon>
        <taxon>Pseudomonadati</taxon>
        <taxon>Pseudomonadota</taxon>
        <taxon>Betaproteobacteria</taxon>
        <taxon>Burkholderiales</taxon>
        <taxon>Oxalobacteraceae</taxon>
        <taxon>Noviherbaspirillum</taxon>
    </lineage>
</organism>
<dbReference type="SUPFAM" id="SSF55874">
    <property type="entry name" value="ATPase domain of HSP90 chaperone/DNA topoisomerase II/histidine kinase"/>
    <property type="match status" value="1"/>
</dbReference>
<name>A0A6B3SUM9_9BURK</name>
<reference evidence="6 7" key="1">
    <citation type="submission" date="2020-02" db="EMBL/GenBank/DDBJ databases">
        <authorList>
            <person name="Kim M.K."/>
        </authorList>
    </citation>
    <scope>NUCLEOTIDE SEQUENCE [LARGE SCALE GENOMIC DNA]</scope>
    <source>
        <strain evidence="6 7">17J57-3</strain>
    </source>
</reference>
<dbReference type="EC" id="2.7.13.3" evidence="2"/>
<evidence type="ECO:0000256" key="2">
    <source>
        <dbReference type="ARBA" id="ARBA00012438"/>
    </source>
</evidence>
<dbReference type="InterPro" id="IPR035965">
    <property type="entry name" value="PAS-like_dom_sf"/>
</dbReference>
<evidence type="ECO:0000256" key="3">
    <source>
        <dbReference type="SAM" id="Coils"/>
    </source>
</evidence>
<protein>
    <recommendedName>
        <fullName evidence="2">histidine kinase</fullName>
        <ecNumber evidence="2">2.7.13.3</ecNumber>
    </recommendedName>
</protein>
<dbReference type="PANTHER" id="PTHR43065">
    <property type="entry name" value="SENSOR HISTIDINE KINASE"/>
    <property type="match status" value="1"/>
</dbReference>
<dbReference type="EMBL" id="JAAIVB010000079">
    <property type="protein sequence ID" value="NEX64384.1"/>
    <property type="molecule type" value="Genomic_DNA"/>
</dbReference>
<accession>A0A6B3SUM9</accession>
<keyword evidence="4" id="KW-0472">Membrane</keyword>
<dbReference type="PROSITE" id="PS50109">
    <property type="entry name" value="HIS_KIN"/>
    <property type="match status" value="1"/>
</dbReference>
<proteinExistence type="predicted"/>
<dbReference type="CDD" id="cd12915">
    <property type="entry name" value="PDC2_DGC_like"/>
    <property type="match status" value="1"/>
</dbReference>
<dbReference type="SUPFAM" id="SSF47384">
    <property type="entry name" value="Homodimeric domain of signal transducing histidine kinase"/>
    <property type="match status" value="1"/>
</dbReference>
<dbReference type="NCBIfam" id="TIGR00229">
    <property type="entry name" value="sensory_box"/>
    <property type="match status" value="1"/>
</dbReference>
<dbReference type="GO" id="GO:0000155">
    <property type="term" value="F:phosphorelay sensor kinase activity"/>
    <property type="evidence" value="ECO:0007669"/>
    <property type="project" value="InterPro"/>
</dbReference>
<dbReference type="InterPro" id="IPR000014">
    <property type="entry name" value="PAS"/>
</dbReference>
<feature type="transmembrane region" description="Helical" evidence="4">
    <location>
        <begin position="39"/>
        <end position="60"/>
    </location>
</feature>
<feature type="transmembrane region" description="Helical" evidence="4">
    <location>
        <begin position="323"/>
        <end position="342"/>
    </location>
</feature>
<dbReference type="InterPro" id="IPR003594">
    <property type="entry name" value="HATPase_dom"/>
</dbReference>
<keyword evidence="7" id="KW-1185">Reference proteome</keyword>
<dbReference type="Gene3D" id="1.10.287.130">
    <property type="match status" value="1"/>
</dbReference>
<dbReference type="InterPro" id="IPR036890">
    <property type="entry name" value="HATPase_C_sf"/>
</dbReference>